<reference evidence="2 3" key="1">
    <citation type="submission" date="2019-07" db="EMBL/GenBank/DDBJ databases">
        <title>Chromosome genome assembly for large yellow croaker.</title>
        <authorList>
            <person name="Xiao S."/>
        </authorList>
    </citation>
    <scope>NUCLEOTIDE SEQUENCE [LARGE SCALE GENOMIC DNA]</scope>
    <source>
        <strain evidence="2">JMULYC20181020</strain>
        <tissue evidence="2">Muscle</tissue>
    </source>
</reference>
<dbReference type="EMBL" id="REGW02000016">
    <property type="protein sequence ID" value="KAE8285308.1"/>
    <property type="molecule type" value="Genomic_DNA"/>
</dbReference>
<organism evidence="2 3">
    <name type="scientific">Larimichthys crocea</name>
    <name type="common">Large yellow croaker</name>
    <name type="synonym">Pseudosciaena crocea</name>
    <dbReference type="NCBI Taxonomy" id="215358"/>
    <lineage>
        <taxon>Eukaryota</taxon>
        <taxon>Metazoa</taxon>
        <taxon>Chordata</taxon>
        <taxon>Craniata</taxon>
        <taxon>Vertebrata</taxon>
        <taxon>Euteleostomi</taxon>
        <taxon>Actinopterygii</taxon>
        <taxon>Neopterygii</taxon>
        <taxon>Teleostei</taxon>
        <taxon>Neoteleostei</taxon>
        <taxon>Acanthomorphata</taxon>
        <taxon>Eupercaria</taxon>
        <taxon>Sciaenidae</taxon>
        <taxon>Larimichthys</taxon>
    </lineage>
</organism>
<evidence type="ECO:0000313" key="2">
    <source>
        <dbReference type="EMBL" id="KAE8285308.1"/>
    </source>
</evidence>
<proteinExistence type="predicted"/>
<gene>
    <name evidence="2" type="ORF">D5F01_LYC16761</name>
</gene>
<protein>
    <submittedName>
        <fullName evidence="2">Uncharacterized protein</fullName>
    </submittedName>
</protein>
<keyword evidence="3" id="KW-1185">Reference proteome</keyword>
<feature type="compositionally biased region" description="Basic and acidic residues" evidence="1">
    <location>
        <begin position="54"/>
        <end position="74"/>
    </location>
</feature>
<feature type="compositionally biased region" description="Basic residues" evidence="1">
    <location>
        <begin position="165"/>
        <end position="174"/>
    </location>
</feature>
<name>A0A6G0I1A6_LARCR</name>
<evidence type="ECO:0000256" key="1">
    <source>
        <dbReference type="SAM" id="MobiDB-lite"/>
    </source>
</evidence>
<comment type="caution">
    <text evidence="2">The sequence shown here is derived from an EMBL/GenBank/DDBJ whole genome shotgun (WGS) entry which is preliminary data.</text>
</comment>
<evidence type="ECO:0000313" key="3">
    <source>
        <dbReference type="Proteomes" id="UP000424527"/>
    </source>
</evidence>
<feature type="region of interest" description="Disordered" evidence="1">
    <location>
        <begin position="54"/>
        <end position="81"/>
    </location>
</feature>
<sequence>MEIKETTTRTEVFSQTGTQEATPASPESEAEPRFMGSAFGLRMREDVLEDMSKVYGHRDRDGTEDEGRERKETFTHANPSQTIHRQAADTLPEMTDDNAPLCRGLIHRTEAGWKHCLERFAGVSSGEPTKDAFKDATDPLNDDEYEHFYYFDGVMKRVQNNFHPYNKRQRRRKRSREDSENRGNAGGILHGYIQQLVLKNKDGHSK</sequence>
<feature type="region of interest" description="Disordered" evidence="1">
    <location>
        <begin position="161"/>
        <end position="186"/>
    </location>
</feature>
<dbReference type="AlphaFoldDB" id="A0A6G0I1A6"/>
<feature type="compositionally biased region" description="Polar residues" evidence="1">
    <location>
        <begin position="9"/>
        <end position="19"/>
    </location>
</feature>
<dbReference type="Proteomes" id="UP000424527">
    <property type="component" value="Unassembled WGS sequence"/>
</dbReference>
<accession>A0A6G0I1A6</accession>
<feature type="region of interest" description="Disordered" evidence="1">
    <location>
        <begin position="1"/>
        <end position="34"/>
    </location>
</feature>